<evidence type="ECO:0000256" key="3">
    <source>
        <dbReference type="ARBA" id="ARBA00022840"/>
    </source>
</evidence>
<keyword evidence="8" id="KW-1185">Reference proteome</keyword>
<evidence type="ECO:0000313" key="7">
    <source>
        <dbReference type="EMBL" id="ALO48225.1"/>
    </source>
</evidence>
<dbReference type="OrthoDB" id="9812943at2"/>
<organism evidence="7 8">
    <name type="scientific">Hoylesella enoeca</name>
    <dbReference type="NCBI Taxonomy" id="76123"/>
    <lineage>
        <taxon>Bacteria</taxon>
        <taxon>Pseudomonadati</taxon>
        <taxon>Bacteroidota</taxon>
        <taxon>Bacteroidia</taxon>
        <taxon>Bacteroidales</taxon>
        <taxon>Prevotellaceae</taxon>
        <taxon>Hoylesella</taxon>
    </lineage>
</organism>
<dbReference type="eggNOG" id="COG0237">
    <property type="taxonomic scope" value="Bacteria"/>
</dbReference>
<dbReference type="GO" id="GO:0005737">
    <property type="term" value="C:cytoplasm"/>
    <property type="evidence" value="ECO:0007669"/>
    <property type="project" value="UniProtKB-SubCell"/>
</dbReference>
<keyword evidence="4 5" id="KW-0173">Coenzyme A biosynthesis</keyword>
<name>A0A0S2KIT2_9BACT</name>
<keyword evidence="2 5" id="KW-0547">Nucleotide-binding</keyword>
<dbReference type="NCBIfam" id="TIGR00152">
    <property type="entry name" value="dephospho-CoA kinase"/>
    <property type="match status" value="1"/>
</dbReference>
<dbReference type="HAMAP" id="MF_00376">
    <property type="entry name" value="Dephospho_CoA_kinase"/>
    <property type="match status" value="1"/>
</dbReference>
<dbReference type="InterPro" id="IPR001977">
    <property type="entry name" value="Depp_CoAkinase"/>
</dbReference>
<dbReference type="KEGG" id="peo:AS203_03260"/>
<dbReference type="CDD" id="cd02022">
    <property type="entry name" value="DPCK"/>
    <property type="match status" value="1"/>
</dbReference>
<dbReference type="PANTHER" id="PTHR10695:SF46">
    <property type="entry name" value="BIFUNCTIONAL COENZYME A SYNTHASE-RELATED"/>
    <property type="match status" value="1"/>
</dbReference>
<keyword evidence="3 5" id="KW-0067">ATP-binding</keyword>
<comment type="pathway">
    <text evidence="5">Cofactor biosynthesis; coenzyme A biosynthesis; CoA from (R)-pantothenate: step 5/5.</text>
</comment>
<dbReference type="EMBL" id="CP013195">
    <property type="protein sequence ID" value="ALO48225.1"/>
    <property type="molecule type" value="Genomic_DNA"/>
</dbReference>
<dbReference type="AlphaFoldDB" id="A0A0S2KIT2"/>
<proteinExistence type="inferred from homology"/>
<dbReference type="Pfam" id="PF01121">
    <property type="entry name" value="CoaE"/>
    <property type="match status" value="1"/>
</dbReference>
<protein>
    <recommendedName>
        <fullName evidence="5 6">Dephospho-CoA kinase</fullName>
        <ecNumber evidence="5 6">2.7.1.24</ecNumber>
    </recommendedName>
    <alternativeName>
        <fullName evidence="5">Dephosphocoenzyme A kinase</fullName>
    </alternativeName>
</protein>
<dbReference type="PANTHER" id="PTHR10695">
    <property type="entry name" value="DEPHOSPHO-COA KINASE-RELATED"/>
    <property type="match status" value="1"/>
</dbReference>
<sequence length="189" mass="21341">MRIAITGGIGSGKSYVCKELARRGFSVYDCDEAAKRLLRTSRHLQQELIRLVGADVYRDKVLQKGVLSKFLLASERNKQAVNDLIHPAVARDFEQSGKDWLESAILFDSGFYLRIHFDLIVCISAPLDVRITRIMARDGISRSRALAWINAQWPQEKMIEHSDFIIQNDGSSDLGAAIDRLINQLNIPK</sequence>
<evidence type="ECO:0000256" key="5">
    <source>
        <dbReference type="HAMAP-Rule" id="MF_00376"/>
    </source>
</evidence>
<dbReference type="InterPro" id="IPR027417">
    <property type="entry name" value="P-loop_NTPase"/>
</dbReference>
<reference evidence="8" key="1">
    <citation type="submission" date="2015-11" db="EMBL/GenBank/DDBJ databases">
        <authorList>
            <person name="Holder M.E."/>
            <person name="Ajami N.J."/>
            <person name="Petrosino J.F."/>
        </authorList>
    </citation>
    <scope>NUCLEOTIDE SEQUENCE [LARGE SCALE GENOMIC DNA]</scope>
    <source>
        <strain evidence="8">F0113</strain>
    </source>
</reference>
<evidence type="ECO:0000256" key="2">
    <source>
        <dbReference type="ARBA" id="ARBA00022741"/>
    </source>
</evidence>
<dbReference type="SUPFAM" id="SSF52540">
    <property type="entry name" value="P-loop containing nucleoside triphosphate hydrolases"/>
    <property type="match status" value="1"/>
</dbReference>
<keyword evidence="5" id="KW-0808">Transferase</keyword>
<dbReference type="STRING" id="76123.AS203_03260"/>
<keyword evidence="5 7" id="KW-0418">Kinase</keyword>
<dbReference type="RefSeq" id="WP_025066331.1">
    <property type="nucleotide sequence ID" value="NZ_CP013195.1"/>
</dbReference>
<feature type="binding site" evidence="5">
    <location>
        <begin position="10"/>
        <end position="15"/>
    </location>
    <ligand>
        <name>ATP</name>
        <dbReference type="ChEBI" id="CHEBI:30616"/>
    </ligand>
</feature>
<dbReference type="UniPathway" id="UPA00241">
    <property type="reaction ID" value="UER00356"/>
</dbReference>
<comment type="similarity">
    <text evidence="1 5">Belongs to the CoaE family.</text>
</comment>
<dbReference type="GO" id="GO:0005524">
    <property type="term" value="F:ATP binding"/>
    <property type="evidence" value="ECO:0007669"/>
    <property type="project" value="UniProtKB-UniRule"/>
</dbReference>
<evidence type="ECO:0000256" key="6">
    <source>
        <dbReference type="NCBIfam" id="TIGR00152"/>
    </source>
</evidence>
<comment type="function">
    <text evidence="5">Catalyzes the phosphorylation of the 3'-hydroxyl group of dephosphocoenzyme A to form coenzyme A.</text>
</comment>
<dbReference type="GO" id="GO:0015937">
    <property type="term" value="P:coenzyme A biosynthetic process"/>
    <property type="evidence" value="ECO:0007669"/>
    <property type="project" value="UniProtKB-UniRule"/>
</dbReference>
<dbReference type="Gene3D" id="3.40.50.300">
    <property type="entry name" value="P-loop containing nucleotide triphosphate hydrolases"/>
    <property type="match status" value="1"/>
</dbReference>
<evidence type="ECO:0000256" key="1">
    <source>
        <dbReference type="ARBA" id="ARBA00009018"/>
    </source>
</evidence>
<comment type="catalytic activity">
    <reaction evidence="5">
        <text>3'-dephospho-CoA + ATP = ADP + CoA + H(+)</text>
        <dbReference type="Rhea" id="RHEA:18245"/>
        <dbReference type="ChEBI" id="CHEBI:15378"/>
        <dbReference type="ChEBI" id="CHEBI:30616"/>
        <dbReference type="ChEBI" id="CHEBI:57287"/>
        <dbReference type="ChEBI" id="CHEBI:57328"/>
        <dbReference type="ChEBI" id="CHEBI:456216"/>
        <dbReference type="EC" id="2.7.1.24"/>
    </reaction>
</comment>
<keyword evidence="5" id="KW-0963">Cytoplasm</keyword>
<dbReference type="EC" id="2.7.1.24" evidence="5 6"/>
<dbReference type="Proteomes" id="UP000056252">
    <property type="component" value="Chromosome"/>
</dbReference>
<evidence type="ECO:0000256" key="4">
    <source>
        <dbReference type="ARBA" id="ARBA00022993"/>
    </source>
</evidence>
<dbReference type="PROSITE" id="PS51219">
    <property type="entry name" value="DPCK"/>
    <property type="match status" value="1"/>
</dbReference>
<gene>
    <name evidence="5" type="primary">coaE</name>
    <name evidence="7" type="ORF">AS203_03260</name>
</gene>
<evidence type="ECO:0000313" key="8">
    <source>
        <dbReference type="Proteomes" id="UP000056252"/>
    </source>
</evidence>
<accession>A0A0S2KIT2</accession>
<comment type="subcellular location">
    <subcellularLocation>
        <location evidence="5">Cytoplasm</location>
    </subcellularLocation>
</comment>
<dbReference type="GO" id="GO:0004140">
    <property type="term" value="F:dephospho-CoA kinase activity"/>
    <property type="evidence" value="ECO:0007669"/>
    <property type="project" value="UniProtKB-UniRule"/>
</dbReference>